<evidence type="ECO:0000313" key="3">
    <source>
        <dbReference type="Proteomes" id="UP001227101"/>
    </source>
</evidence>
<reference evidence="2 3" key="1">
    <citation type="submission" date="2023-06" db="EMBL/GenBank/DDBJ databases">
        <authorList>
            <person name="Oyuntsetseg B."/>
            <person name="Kim S.B."/>
        </authorList>
    </citation>
    <scope>NUCLEOTIDE SEQUENCE [LARGE SCALE GENOMIC DNA]</scope>
    <source>
        <strain evidence="2 3">2-2</strain>
    </source>
</reference>
<evidence type="ECO:0000259" key="1">
    <source>
        <dbReference type="Pfam" id="PF18735"/>
    </source>
</evidence>
<protein>
    <submittedName>
        <fullName evidence="2">HEPN domain-containing protein</fullName>
    </submittedName>
</protein>
<accession>A0ABY8X8Y8</accession>
<name>A0ABY8X8Y8_9PSEU</name>
<dbReference type="RefSeq" id="WP_285449254.1">
    <property type="nucleotide sequence ID" value="NZ_CP127173.1"/>
</dbReference>
<organism evidence="2 3">
    <name type="scientific">Amycolatopsis nalaikhensis</name>
    <dbReference type="NCBI Taxonomy" id="715472"/>
    <lineage>
        <taxon>Bacteria</taxon>
        <taxon>Bacillati</taxon>
        <taxon>Actinomycetota</taxon>
        <taxon>Actinomycetes</taxon>
        <taxon>Pseudonocardiales</taxon>
        <taxon>Pseudonocardiaceae</taxon>
        <taxon>Amycolatopsis</taxon>
    </lineage>
</organism>
<dbReference type="InterPro" id="IPR041519">
    <property type="entry name" value="HEPN_RiboL-PSP"/>
</dbReference>
<feature type="domain" description="RiboL-PSP-HEPN" evidence="1">
    <location>
        <begin position="54"/>
        <end position="222"/>
    </location>
</feature>
<keyword evidence="3" id="KW-1185">Reference proteome</keyword>
<gene>
    <name evidence="2" type="ORF">QP939_28325</name>
</gene>
<proteinExistence type="predicted"/>
<sequence length="226" mass="25160">MSNNIQAHDDLMIISRQRSRPGGHMAKTVKTASHKVFEANLERSRAFLRIFNKDRGRGQPSNDEKELLRGCLVFAVGALDAYLSDLILEIVPEHAPKSKSLNDALAQIAKADPGLVLRVSLAATTEDRHEEFRAALSEWLETKSFQGPEKVASALGYLGCAISWTDFDFTTGVTSATELRRVTDERHKIVHRGQKPYITRELAEKTVTLIASMATLIDTRVCALYH</sequence>
<dbReference type="EMBL" id="CP127173">
    <property type="protein sequence ID" value="WIV52852.1"/>
    <property type="molecule type" value="Genomic_DNA"/>
</dbReference>
<dbReference type="Pfam" id="PF18735">
    <property type="entry name" value="HEPN_RiboL-PSP"/>
    <property type="match status" value="1"/>
</dbReference>
<dbReference type="Proteomes" id="UP001227101">
    <property type="component" value="Chromosome"/>
</dbReference>
<evidence type="ECO:0000313" key="2">
    <source>
        <dbReference type="EMBL" id="WIV52852.1"/>
    </source>
</evidence>